<gene>
    <name evidence="8" type="primary">8231592</name>
    <name evidence="7" type="ORF">Phum_PHUM503460</name>
</gene>
<keyword evidence="9" id="KW-1185">Reference proteome</keyword>
<evidence type="ECO:0000259" key="5">
    <source>
        <dbReference type="Pfam" id="PF05667"/>
    </source>
</evidence>
<dbReference type="GeneID" id="8231592"/>
<evidence type="ECO:0000256" key="2">
    <source>
        <dbReference type="ARBA" id="ARBA00017553"/>
    </source>
</evidence>
<feature type="coiled-coil region" evidence="3">
    <location>
        <begin position="268"/>
        <end position="299"/>
    </location>
</feature>
<keyword evidence="3" id="KW-0175">Coiled coil</keyword>
<dbReference type="EMBL" id="AAZO01006117">
    <property type="status" value="NOT_ANNOTATED_CDS"/>
    <property type="molecule type" value="Genomic_DNA"/>
</dbReference>
<comment type="similarity">
    <text evidence="1">Belongs to the CCDC22 family.</text>
</comment>
<evidence type="ECO:0000256" key="4">
    <source>
        <dbReference type="SAM" id="MobiDB-lite"/>
    </source>
</evidence>
<evidence type="ECO:0000259" key="6">
    <source>
        <dbReference type="Pfam" id="PF21674"/>
    </source>
</evidence>
<feature type="domain" description="CCDC22 N-terminal" evidence="6">
    <location>
        <begin position="1"/>
        <end position="107"/>
    </location>
</feature>
<feature type="domain" description="CCDC22 coiled-coil" evidence="5">
    <location>
        <begin position="227"/>
        <end position="524"/>
    </location>
</feature>
<reference evidence="8" key="3">
    <citation type="submission" date="2021-02" db="UniProtKB">
        <authorList>
            <consortium name="EnsemblMetazoa"/>
        </authorList>
    </citation>
    <scope>IDENTIFICATION</scope>
    <source>
        <strain evidence="8">USDA</strain>
    </source>
</reference>
<evidence type="ECO:0000256" key="1">
    <source>
        <dbReference type="ARBA" id="ARBA00006438"/>
    </source>
</evidence>
<dbReference type="RefSeq" id="XP_002430898.1">
    <property type="nucleotide sequence ID" value="XM_002430853.1"/>
</dbReference>
<dbReference type="Pfam" id="PF21674">
    <property type="entry name" value="CCDC22_N"/>
    <property type="match status" value="1"/>
</dbReference>
<dbReference type="EMBL" id="DS235833">
    <property type="protein sequence ID" value="EEB18160.1"/>
    <property type="molecule type" value="Genomic_DNA"/>
</dbReference>
<dbReference type="CTD" id="8231592"/>
<dbReference type="Proteomes" id="UP000009046">
    <property type="component" value="Unassembled WGS sequence"/>
</dbReference>
<dbReference type="eggNOG" id="KOG1937">
    <property type="taxonomic scope" value="Eukaryota"/>
</dbReference>
<dbReference type="AlphaFoldDB" id="E0VXQ4"/>
<feature type="coiled-coil region" evidence="3">
    <location>
        <begin position="424"/>
        <end position="451"/>
    </location>
</feature>
<dbReference type="FunCoup" id="E0VXQ4">
    <property type="interactions" value="1441"/>
</dbReference>
<dbReference type="KEGG" id="phu:Phum_PHUM503460"/>
<organism>
    <name type="scientific">Pediculus humanus subsp. corporis</name>
    <name type="common">Body louse</name>
    <dbReference type="NCBI Taxonomy" id="121224"/>
    <lineage>
        <taxon>Eukaryota</taxon>
        <taxon>Metazoa</taxon>
        <taxon>Ecdysozoa</taxon>
        <taxon>Arthropoda</taxon>
        <taxon>Hexapoda</taxon>
        <taxon>Insecta</taxon>
        <taxon>Pterygota</taxon>
        <taxon>Neoptera</taxon>
        <taxon>Paraneoptera</taxon>
        <taxon>Psocodea</taxon>
        <taxon>Troctomorpha</taxon>
        <taxon>Phthiraptera</taxon>
        <taxon>Anoplura</taxon>
        <taxon>Pediculidae</taxon>
        <taxon>Pediculus</taxon>
    </lineage>
</organism>
<dbReference type="Pfam" id="PF05667">
    <property type="entry name" value="CCDC22_CC"/>
    <property type="match status" value="1"/>
</dbReference>
<dbReference type="OMA" id="KFEQHIQ"/>
<dbReference type="OrthoDB" id="10266736at2759"/>
<reference evidence="7" key="2">
    <citation type="submission" date="2007-04" db="EMBL/GenBank/DDBJ databases">
        <title>The genome of the human body louse.</title>
        <authorList>
            <consortium name="The Human Body Louse Genome Consortium"/>
            <person name="Kirkness E."/>
            <person name="Walenz B."/>
            <person name="Hass B."/>
            <person name="Bruggner R."/>
            <person name="Strausberg R."/>
        </authorList>
    </citation>
    <scope>NUCLEOTIDE SEQUENCE</scope>
    <source>
        <strain evidence="7">USDA</strain>
    </source>
</reference>
<dbReference type="InterPro" id="IPR048349">
    <property type="entry name" value="CCDC22_N"/>
</dbReference>
<dbReference type="VEuPathDB" id="VectorBase:PHUM503460"/>
<dbReference type="InterPro" id="IPR008530">
    <property type="entry name" value="CCDC22"/>
</dbReference>
<accession>E0VXQ4</accession>
<dbReference type="InParanoid" id="E0VXQ4"/>
<proteinExistence type="inferred from homology"/>
<dbReference type="STRING" id="121224.E0VXQ4"/>
<dbReference type="PANTHER" id="PTHR15668:SF4">
    <property type="entry name" value="COILED-COIL DOMAIN-CONTAINING PROTEIN 22"/>
    <property type="match status" value="1"/>
</dbReference>
<dbReference type="HOGENOM" id="CLU_024231_1_0_1"/>
<dbReference type="GO" id="GO:0097602">
    <property type="term" value="F:cullin family protein binding"/>
    <property type="evidence" value="ECO:0007669"/>
    <property type="project" value="TreeGrafter"/>
</dbReference>
<evidence type="ECO:0000313" key="7">
    <source>
        <dbReference type="EMBL" id="EEB18160.1"/>
    </source>
</evidence>
<dbReference type="GO" id="GO:2000060">
    <property type="term" value="P:positive regulation of ubiquitin-dependent protein catabolic process"/>
    <property type="evidence" value="ECO:0007669"/>
    <property type="project" value="TreeGrafter"/>
</dbReference>
<feature type="coiled-coil region" evidence="3">
    <location>
        <begin position="504"/>
        <end position="557"/>
    </location>
</feature>
<evidence type="ECO:0000256" key="3">
    <source>
        <dbReference type="SAM" id="Coils"/>
    </source>
</evidence>
<feature type="region of interest" description="Disordered" evidence="4">
    <location>
        <begin position="233"/>
        <end position="265"/>
    </location>
</feature>
<reference evidence="7" key="1">
    <citation type="submission" date="2007-04" db="EMBL/GenBank/DDBJ databases">
        <title>Annotation of Pediculus humanus corporis strain USDA.</title>
        <authorList>
            <person name="Kirkness E."/>
            <person name="Hannick L."/>
            <person name="Hass B."/>
            <person name="Bruggner R."/>
            <person name="Lawson D."/>
            <person name="Bidwell S."/>
            <person name="Joardar V."/>
            <person name="Caler E."/>
            <person name="Walenz B."/>
            <person name="Inman J."/>
            <person name="Schobel S."/>
            <person name="Galinsky K."/>
            <person name="Amedeo P."/>
            <person name="Strausberg R."/>
        </authorList>
    </citation>
    <scope>NUCLEOTIDE SEQUENCE</scope>
    <source>
        <strain evidence="7">USDA</strain>
    </source>
</reference>
<protein>
    <recommendedName>
        <fullName evidence="2">Coiled-coil domain-containing protein 22 homolog</fullName>
    </recommendedName>
</protein>
<dbReference type="EnsemblMetazoa" id="PHUM503460-RA">
    <property type="protein sequence ID" value="PHUM503460-PA"/>
    <property type="gene ID" value="PHUM503460"/>
</dbReference>
<sequence>MEEVDKIILHSLRQIGCDIDEDVTSLKQFDTEMIVKSAVCCLDLIQPNLGLPHILPQNMAAKYRMGQLIAQACMDNGYPGDVGYQTFLYSGESDIRKVLMFLIEKLPKEQEKFVHEPTGPELILRKIRQKVKEELTRPCLPRACSDLGSPQSFLTYSNIKETPKIAWKEFCMNDLSSNMMDKKYLIPTILTLHSRAILAKNRPQLHQSKPENNKINNIDKTLLTSNFSKEVTRGNWKPPIAPRPKLKEKTTNNTTEDDQTWSESKKEEDILSKEIEELVADVQRLKSKKNQILQDLERDQFNLCQMKEKNLLRMKILELLPDGENNLNKYQQVIDSASQRLVSLANQWEKHRIPLIEKYRKSVQVQSDKTSETVKKAETAKSLGEKRRELEIDLKNKDKLLSQLHVENEKVGKEVNRSAYTRRILEIINNIEKQKTEIEKVLRDTREIQKEINTLSGQLDRSFTVADETIFRDAKKDETSRKAYKLLATLHSDCDQLVAMVQDTGAILREIRDLEDQIEKEKSKNIAANLERIMADLNQMKNESAQLTAQLKLKQQQNS</sequence>
<dbReference type="InterPro" id="IPR048348">
    <property type="entry name" value="CCDC22_CC"/>
</dbReference>
<name>E0VXQ4_PEDHC</name>
<dbReference type="PANTHER" id="PTHR15668">
    <property type="entry name" value="JM1 PROTEIN"/>
    <property type="match status" value="1"/>
</dbReference>
<evidence type="ECO:0000313" key="9">
    <source>
        <dbReference type="Proteomes" id="UP000009046"/>
    </source>
</evidence>
<evidence type="ECO:0000313" key="8">
    <source>
        <dbReference type="EnsemblMetazoa" id="PHUM503460-PA"/>
    </source>
</evidence>